<accession>A0A2N3L7X0</accession>
<dbReference type="RefSeq" id="WP_022732875.1">
    <property type="nucleotide sequence ID" value="NZ_NXGX01000003.1"/>
</dbReference>
<evidence type="ECO:0000313" key="9">
    <source>
        <dbReference type="Proteomes" id="UP000233332"/>
    </source>
</evidence>
<dbReference type="NCBIfam" id="NF010739">
    <property type="entry name" value="PRK14141.1"/>
    <property type="match status" value="1"/>
</dbReference>
<evidence type="ECO:0000256" key="7">
    <source>
        <dbReference type="SAM" id="MobiDB-lite"/>
    </source>
</evidence>
<comment type="subunit">
    <text evidence="4">Homodimer.</text>
</comment>
<dbReference type="NCBIfam" id="NF010738">
    <property type="entry name" value="PRK14140.1"/>
    <property type="match status" value="1"/>
</dbReference>
<dbReference type="GO" id="GO:0042803">
    <property type="term" value="F:protein homodimerization activity"/>
    <property type="evidence" value="ECO:0007669"/>
    <property type="project" value="InterPro"/>
</dbReference>
<dbReference type="EMBL" id="NXGX01000003">
    <property type="protein sequence ID" value="PKR58973.1"/>
    <property type="molecule type" value="Genomic_DNA"/>
</dbReference>
<evidence type="ECO:0000256" key="5">
    <source>
        <dbReference type="RuleBase" id="RU000639"/>
    </source>
</evidence>
<dbReference type="PANTHER" id="PTHR21237:SF23">
    <property type="entry name" value="GRPE PROTEIN HOMOLOG, MITOCHONDRIAL"/>
    <property type="match status" value="1"/>
</dbReference>
<dbReference type="PANTHER" id="PTHR21237">
    <property type="entry name" value="GRPE PROTEIN"/>
    <property type="match status" value="1"/>
</dbReference>
<dbReference type="SUPFAM" id="SSF51064">
    <property type="entry name" value="Head domain of nucleotide exchange factor GrpE"/>
    <property type="match status" value="1"/>
</dbReference>
<evidence type="ECO:0000256" key="2">
    <source>
        <dbReference type="ARBA" id="ARBA00023016"/>
    </source>
</evidence>
<dbReference type="GO" id="GO:0005737">
    <property type="term" value="C:cytoplasm"/>
    <property type="evidence" value="ECO:0007669"/>
    <property type="project" value="UniProtKB-SubCell"/>
</dbReference>
<dbReference type="CDD" id="cd00446">
    <property type="entry name" value="GrpE"/>
    <property type="match status" value="1"/>
</dbReference>
<dbReference type="PROSITE" id="PS01071">
    <property type="entry name" value="GRPE"/>
    <property type="match status" value="1"/>
</dbReference>
<dbReference type="InterPro" id="IPR009012">
    <property type="entry name" value="GrpE_head"/>
</dbReference>
<keyword evidence="2 4" id="KW-0346">Stress response</keyword>
<dbReference type="InterPro" id="IPR000740">
    <property type="entry name" value="GrpE"/>
</dbReference>
<reference evidence="8 9" key="1">
    <citation type="submission" date="2017-09" db="EMBL/GenBank/DDBJ databases">
        <title>Biodiversity and function of Thalassospira species in the particle-attached aromatic-hydrocarbon-degrading consortia from the surface seawater of the China South Sea.</title>
        <authorList>
            <person name="Dong C."/>
            <person name="Lai Q."/>
            <person name="Shao Z."/>
        </authorList>
    </citation>
    <scope>NUCLEOTIDE SEQUENCE [LARGE SCALE GENOMIC DNA]</scope>
    <source>
        <strain evidence="8 9">139Z-12</strain>
    </source>
</reference>
<dbReference type="NCBIfam" id="NF010748">
    <property type="entry name" value="PRK14150.1"/>
    <property type="match status" value="1"/>
</dbReference>
<dbReference type="GO" id="GO:0006457">
    <property type="term" value="P:protein folding"/>
    <property type="evidence" value="ECO:0007669"/>
    <property type="project" value="InterPro"/>
</dbReference>
<comment type="function">
    <text evidence="4 5">Participates actively in the response to hyperosmotic and heat shock by preventing the aggregation of stress-denatured proteins, in association with DnaK and GrpE. It is the nucleotide exchange factor for DnaK and may function as a thermosensor. Unfolded proteins bind initially to DnaJ; upon interaction with the DnaJ-bound protein, DnaK hydrolyzes its bound ATP, resulting in the formation of a stable complex. GrpE releases ADP from DnaK; ATP binding to DnaK triggers the release of the substrate protein, thus completing the reaction cycle. Several rounds of ATP-dependent interactions between DnaJ, DnaK and GrpE are required for fully efficient folding.</text>
</comment>
<dbReference type="GO" id="GO:0000774">
    <property type="term" value="F:adenyl-nucleotide exchange factor activity"/>
    <property type="evidence" value="ECO:0007669"/>
    <property type="project" value="InterPro"/>
</dbReference>
<keyword evidence="3 4" id="KW-0143">Chaperone</keyword>
<dbReference type="GeneID" id="98669728"/>
<dbReference type="GO" id="GO:0051087">
    <property type="term" value="F:protein-folding chaperone binding"/>
    <property type="evidence" value="ECO:0007669"/>
    <property type="project" value="InterPro"/>
</dbReference>
<dbReference type="AlphaFoldDB" id="A0A2N3L7X0"/>
<comment type="similarity">
    <text evidence="1 4 6">Belongs to the GrpE family.</text>
</comment>
<comment type="caution">
    <text evidence="8">The sequence shown here is derived from an EMBL/GenBank/DDBJ whole genome shotgun (WGS) entry which is preliminary data.</text>
</comment>
<dbReference type="GO" id="GO:0051082">
    <property type="term" value="F:unfolded protein binding"/>
    <property type="evidence" value="ECO:0007669"/>
    <property type="project" value="TreeGrafter"/>
</dbReference>
<dbReference type="PRINTS" id="PR00773">
    <property type="entry name" value="GRPEPROTEIN"/>
</dbReference>
<dbReference type="InterPro" id="IPR013805">
    <property type="entry name" value="GrpE_CC"/>
</dbReference>
<evidence type="ECO:0000256" key="6">
    <source>
        <dbReference type="RuleBase" id="RU004478"/>
    </source>
</evidence>
<name>A0A2N3L7X0_9PROT</name>
<dbReference type="Pfam" id="PF01025">
    <property type="entry name" value="GrpE"/>
    <property type="match status" value="1"/>
</dbReference>
<dbReference type="FunFam" id="2.30.22.10:FF:000002">
    <property type="entry name" value="GrpE protein homolog"/>
    <property type="match status" value="1"/>
</dbReference>
<evidence type="ECO:0000256" key="3">
    <source>
        <dbReference type="ARBA" id="ARBA00023186"/>
    </source>
</evidence>
<organism evidence="8 9">
    <name type="scientific">Thalassospira lohafexi</name>
    <dbReference type="NCBI Taxonomy" id="744227"/>
    <lineage>
        <taxon>Bacteria</taxon>
        <taxon>Pseudomonadati</taxon>
        <taxon>Pseudomonadota</taxon>
        <taxon>Alphaproteobacteria</taxon>
        <taxon>Rhodospirillales</taxon>
        <taxon>Thalassospiraceae</taxon>
        <taxon>Thalassospira</taxon>
    </lineage>
</organism>
<dbReference type="Gene3D" id="3.90.20.20">
    <property type="match status" value="1"/>
</dbReference>
<protein>
    <recommendedName>
        <fullName evidence="4 5">Protein GrpE</fullName>
    </recommendedName>
    <alternativeName>
        <fullName evidence="4">HSP-70 cofactor</fullName>
    </alternativeName>
</protein>
<gene>
    <name evidence="4" type="primary">grpE</name>
    <name evidence="8" type="ORF">COO92_09040</name>
</gene>
<dbReference type="SUPFAM" id="SSF58014">
    <property type="entry name" value="Coiled-coil domain of nucleotide exchange factor GrpE"/>
    <property type="match status" value="1"/>
</dbReference>
<proteinExistence type="inferred from homology"/>
<feature type="region of interest" description="Disordered" evidence="7">
    <location>
        <begin position="190"/>
        <end position="213"/>
    </location>
</feature>
<keyword evidence="9" id="KW-1185">Reference proteome</keyword>
<dbReference type="Proteomes" id="UP000233332">
    <property type="component" value="Unassembled WGS sequence"/>
</dbReference>
<sequence>MSETAKNTPDDLHDVNAEQAAAEDIAAEANAAEHEDVVIEDPITALEAEVAELKDRLLRQAAEVENTRRRAKKDVEDAGNYAITKFARELLDVGDNLRRALDAAGDTSNADPAMKTLFEGVEMTEQTLLKALEKNGVEKLEPLGEKLDPNKHQAVFEMPNPDYPDGHVAQVMQAGYMLKGRLLRPAMVGVTKNPPAEQAPKDDTPGGNVDTSA</sequence>
<feature type="region of interest" description="Disordered" evidence="7">
    <location>
        <begin position="1"/>
        <end position="21"/>
    </location>
</feature>
<dbReference type="Gene3D" id="2.30.22.10">
    <property type="entry name" value="Head domain of nucleotide exchange factor GrpE"/>
    <property type="match status" value="1"/>
</dbReference>
<keyword evidence="4" id="KW-0963">Cytoplasm</keyword>
<dbReference type="HAMAP" id="MF_01151">
    <property type="entry name" value="GrpE"/>
    <property type="match status" value="1"/>
</dbReference>
<evidence type="ECO:0000256" key="1">
    <source>
        <dbReference type="ARBA" id="ARBA00009054"/>
    </source>
</evidence>
<comment type="subcellular location">
    <subcellularLocation>
        <location evidence="4">Cytoplasm</location>
    </subcellularLocation>
</comment>
<evidence type="ECO:0000313" key="8">
    <source>
        <dbReference type="EMBL" id="PKR58973.1"/>
    </source>
</evidence>
<evidence type="ECO:0000256" key="4">
    <source>
        <dbReference type="HAMAP-Rule" id="MF_01151"/>
    </source>
</evidence>